<reference evidence="1" key="1">
    <citation type="submission" date="2021-03" db="EMBL/GenBank/DDBJ databases">
        <title>Evolutionary innovations through gain and loss of genes in the ectomycorrhizal Boletales.</title>
        <authorList>
            <person name="Wu G."/>
            <person name="Miyauchi S."/>
            <person name="Morin E."/>
            <person name="Yang Z.-L."/>
            <person name="Xu J."/>
            <person name="Martin F.M."/>
        </authorList>
    </citation>
    <scope>NUCLEOTIDE SEQUENCE</scope>
    <source>
        <strain evidence="1">BR01</strain>
    </source>
</reference>
<organism evidence="1 2">
    <name type="scientific">Boletus reticuloceps</name>
    <dbReference type="NCBI Taxonomy" id="495285"/>
    <lineage>
        <taxon>Eukaryota</taxon>
        <taxon>Fungi</taxon>
        <taxon>Dikarya</taxon>
        <taxon>Basidiomycota</taxon>
        <taxon>Agaricomycotina</taxon>
        <taxon>Agaricomycetes</taxon>
        <taxon>Agaricomycetidae</taxon>
        <taxon>Boletales</taxon>
        <taxon>Boletineae</taxon>
        <taxon>Boletaceae</taxon>
        <taxon>Boletoideae</taxon>
        <taxon>Boletus</taxon>
    </lineage>
</organism>
<comment type="caution">
    <text evidence="1">The sequence shown here is derived from an EMBL/GenBank/DDBJ whole genome shotgun (WGS) entry which is preliminary data.</text>
</comment>
<proteinExistence type="predicted"/>
<protein>
    <submittedName>
        <fullName evidence="1">Uncharacterized protein</fullName>
    </submittedName>
</protein>
<dbReference type="Proteomes" id="UP000683000">
    <property type="component" value="Unassembled WGS sequence"/>
</dbReference>
<sequence length="159" mass="17454">MHGVQEPSSPIIRYEWNVGLTDSYVLALATAWPWLEVLLINEEWGWNLQCGITPGGLVRLLQTCQSLLGLALALDTRGYTEPPSSEVLASFQSTLLPAFSVDILDSSIEAESMPAIDYLDILSKLNLTLTWAIVGTPLDPLDYNRSTTGFHSKGDRAAF</sequence>
<dbReference type="AlphaFoldDB" id="A0A8I2YUJ7"/>
<accession>A0A8I2YUJ7</accession>
<dbReference type="EMBL" id="JAGFBS010000010">
    <property type="protein sequence ID" value="KAG6377248.1"/>
    <property type="molecule type" value="Genomic_DNA"/>
</dbReference>
<gene>
    <name evidence="1" type="ORF">JVT61DRAFT_1308</name>
</gene>
<keyword evidence="2" id="KW-1185">Reference proteome</keyword>
<name>A0A8I2YUJ7_9AGAM</name>
<evidence type="ECO:0000313" key="2">
    <source>
        <dbReference type="Proteomes" id="UP000683000"/>
    </source>
</evidence>
<evidence type="ECO:0000313" key="1">
    <source>
        <dbReference type="EMBL" id="KAG6377248.1"/>
    </source>
</evidence>
<dbReference type="OrthoDB" id="2619350at2759"/>